<dbReference type="Pfam" id="PF12770">
    <property type="entry name" value="CHAT"/>
    <property type="match status" value="1"/>
</dbReference>
<dbReference type="InterPro" id="IPR024983">
    <property type="entry name" value="CHAT_dom"/>
</dbReference>
<dbReference type="AlphaFoldDB" id="A0A1H4VW15"/>
<gene>
    <name evidence="2" type="ORF">SAMN05444171_2403</name>
</gene>
<organism evidence="2 3">
    <name type="scientific">Bradyrhizobium lablabi</name>
    <dbReference type="NCBI Taxonomy" id="722472"/>
    <lineage>
        <taxon>Bacteria</taxon>
        <taxon>Pseudomonadati</taxon>
        <taxon>Pseudomonadota</taxon>
        <taxon>Alphaproteobacteria</taxon>
        <taxon>Hyphomicrobiales</taxon>
        <taxon>Nitrobacteraceae</taxon>
        <taxon>Bradyrhizobium</taxon>
    </lineage>
</organism>
<dbReference type="RefSeq" id="WP_143039698.1">
    <property type="nucleotide sequence ID" value="NZ_FNTI01000001.1"/>
</dbReference>
<name>A0A1H4VW15_9BRAD</name>
<evidence type="ECO:0000259" key="1">
    <source>
        <dbReference type="Pfam" id="PF12770"/>
    </source>
</evidence>
<evidence type="ECO:0000313" key="2">
    <source>
        <dbReference type="EMBL" id="SEC84688.1"/>
    </source>
</evidence>
<evidence type="ECO:0000313" key="3">
    <source>
        <dbReference type="Proteomes" id="UP000183208"/>
    </source>
</evidence>
<protein>
    <submittedName>
        <fullName evidence="2">CHAT domain-containing protein</fullName>
    </submittedName>
</protein>
<dbReference type="OrthoDB" id="8253226at2"/>
<dbReference type="EMBL" id="FNTI01000001">
    <property type="protein sequence ID" value="SEC84688.1"/>
    <property type="molecule type" value="Genomic_DNA"/>
</dbReference>
<proteinExistence type="predicted"/>
<feature type="domain" description="CHAT" evidence="1">
    <location>
        <begin position="11"/>
        <end position="157"/>
    </location>
</feature>
<sequence>MARTILFLAANPKNTARLRLDEEFREVQSGLERARKRDQFVLAQRLAPRSADIRRAMLDIRPGIVHFCGHGSGSEGLVFEDPLGNAKLVSTRALGGLFKLFADSVDCVLLNACYSAVQARGISKHIQYVIGMKKAIGDRAAIEFSVAFYDALGSGESYEFAYHIACNALSWSTISEHLTPILITNDGVGKKRLADSKLAAQHPSGAADEDENYYLGNLFRIWTHSGLLQEDAEGYKYVLSAFFGLLVANGTKNPPETMQQFLNEAKREASEATSTPKSMFGFLEFDVSGPYESLDVEEGYFRLWKLACQERRMICAYCMATVRLALTQSVGEARQQQLIGSWQKRLNL</sequence>
<reference evidence="2 3" key="1">
    <citation type="submission" date="2016-10" db="EMBL/GenBank/DDBJ databases">
        <authorList>
            <person name="de Groot N.N."/>
        </authorList>
    </citation>
    <scope>NUCLEOTIDE SEQUENCE [LARGE SCALE GENOMIC DNA]</scope>
    <source>
        <strain evidence="2 3">GAS522</strain>
    </source>
</reference>
<dbReference type="Proteomes" id="UP000183208">
    <property type="component" value="Unassembled WGS sequence"/>
</dbReference>
<accession>A0A1H4VW15</accession>